<evidence type="ECO:0008006" key="3">
    <source>
        <dbReference type="Google" id="ProtNLM"/>
    </source>
</evidence>
<sequence>MLNSLRAGNYGNVYLDMSQSAYASQPLSFTKLQRQRPVRIDYSKARVHHGQQHIRLGRKGDPTVFLQPMQIGGKGAGDGLHAFVLTDIERMGEATHAYFVVCGTESMHLNDPDWQKNNIPFAFSHAVPAQTQAALASWRRIEAAYPNIKQWDFTGHSLGTMVIASMLADFNSAEAAKVGRVVLFNGPDVAQALDDAELDRIRAISARGQMDYYIGSRDYISAYNREVPSGIGKVHYIAAPLNTTARPTVNAHAFDQYVVAPDGTIALDETKANLTYAHDLARILDNFFSEAVVGKEAVGIQFARLRDQLKARFSSDNSVH</sequence>
<dbReference type="InterPro" id="IPR029058">
    <property type="entry name" value="AB_hydrolase_fold"/>
</dbReference>
<name>A0ABY7WWW7_9LACO</name>
<dbReference type="EMBL" id="CP117884">
    <property type="protein sequence ID" value="WDF83481.1"/>
    <property type="molecule type" value="Genomic_DNA"/>
</dbReference>
<proteinExistence type="predicted"/>
<dbReference type="SUPFAM" id="SSF53474">
    <property type="entry name" value="alpha/beta-Hydrolases"/>
    <property type="match status" value="1"/>
</dbReference>
<gene>
    <name evidence="1" type="ORF">PQ472_04395</name>
</gene>
<dbReference type="RefSeq" id="WP_274261670.1">
    <property type="nucleotide sequence ID" value="NZ_CP117884.1"/>
</dbReference>
<organism evidence="1 2">
    <name type="scientific">Lacticaseibacillus pabuli</name>
    <dbReference type="NCBI Taxonomy" id="3025672"/>
    <lineage>
        <taxon>Bacteria</taxon>
        <taxon>Bacillati</taxon>
        <taxon>Bacillota</taxon>
        <taxon>Bacilli</taxon>
        <taxon>Lactobacillales</taxon>
        <taxon>Lactobacillaceae</taxon>
        <taxon>Lacticaseibacillus</taxon>
    </lineage>
</organism>
<evidence type="ECO:0000313" key="1">
    <source>
        <dbReference type="EMBL" id="WDF83481.1"/>
    </source>
</evidence>
<dbReference type="Proteomes" id="UP001220377">
    <property type="component" value="Chromosome"/>
</dbReference>
<accession>A0ABY7WWW7</accession>
<evidence type="ECO:0000313" key="2">
    <source>
        <dbReference type="Proteomes" id="UP001220377"/>
    </source>
</evidence>
<keyword evidence="2" id="KW-1185">Reference proteome</keyword>
<protein>
    <recommendedName>
        <fullName evidence="3">DUF2974 domain-containing protein</fullName>
    </recommendedName>
</protein>
<reference evidence="1 2" key="1">
    <citation type="submission" date="2023-02" db="EMBL/GenBank/DDBJ databases">
        <title>Genome sequence of Lacticaseibacillus sp. KACC 23028.</title>
        <authorList>
            <person name="Kim S."/>
            <person name="Heo J."/>
            <person name="Kwon S.-W."/>
        </authorList>
    </citation>
    <scope>NUCLEOTIDE SEQUENCE [LARGE SCALE GENOMIC DNA]</scope>
    <source>
        <strain evidence="1 2">KACC 23028</strain>
    </source>
</reference>